<evidence type="ECO:0000256" key="3">
    <source>
        <dbReference type="ARBA" id="ARBA00022833"/>
    </source>
</evidence>
<dbReference type="Gene3D" id="1.20.120.910">
    <property type="entry name" value="DksA, coiled-coil domain"/>
    <property type="match status" value="1"/>
</dbReference>
<gene>
    <name evidence="6" type="ORF">EKN56_12830</name>
</gene>
<dbReference type="RefSeq" id="WP_130592138.1">
    <property type="nucleotide sequence ID" value="NZ_RYXY01000008.1"/>
</dbReference>
<dbReference type="SUPFAM" id="SSF57716">
    <property type="entry name" value="Glucocorticoid receptor-like (DNA-binding domain)"/>
    <property type="match status" value="1"/>
</dbReference>
<keyword evidence="1" id="KW-0479">Metal-binding</keyword>
<dbReference type="GO" id="GO:0008270">
    <property type="term" value="F:zinc ion binding"/>
    <property type="evidence" value="ECO:0007669"/>
    <property type="project" value="UniProtKB-KW"/>
</dbReference>
<feature type="zinc finger region" description="dksA C4-type" evidence="4">
    <location>
        <begin position="35"/>
        <end position="59"/>
    </location>
</feature>
<dbReference type="PANTHER" id="PTHR38777:SF1">
    <property type="entry name" value="DNAK SUPPRESSOR PROTEIN"/>
    <property type="match status" value="1"/>
</dbReference>
<name>A0A411WLS9_9GAMM</name>
<dbReference type="KEGG" id="prag:EKN56_12830"/>
<organism evidence="6 7">
    <name type="scientific">Limnobaculum zhutongyuii</name>
    <dbReference type="NCBI Taxonomy" id="2498113"/>
    <lineage>
        <taxon>Bacteria</taxon>
        <taxon>Pseudomonadati</taxon>
        <taxon>Pseudomonadota</taxon>
        <taxon>Gammaproteobacteria</taxon>
        <taxon>Enterobacterales</taxon>
        <taxon>Budviciaceae</taxon>
        <taxon>Limnobaculum</taxon>
    </lineage>
</organism>
<accession>A0A411WLS9</accession>
<evidence type="ECO:0000313" key="7">
    <source>
        <dbReference type="Proteomes" id="UP000293154"/>
    </source>
</evidence>
<keyword evidence="3" id="KW-0862">Zinc</keyword>
<proteinExistence type="predicted"/>
<dbReference type="Pfam" id="PF01258">
    <property type="entry name" value="zf-dskA_traR"/>
    <property type="match status" value="1"/>
</dbReference>
<dbReference type="PANTHER" id="PTHR38777">
    <property type="entry name" value="FELS-2 PROPHAGE PROTEIN"/>
    <property type="match status" value="1"/>
</dbReference>
<dbReference type="EMBL" id="CP034752">
    <property type="protein sequence ID" value="QBH97201.1"/>
    <property type="molecule type" value="Genomic_DNA"/>
</dbReference>
<feature type="domain" description="Zinc finger DksA/TraR C4-type" evidence="5">
    <location>
        <begin position="33"/>
        <end position="64"/>
    </location>
</feature>
<keyword evidence="7" id="KW-1185">Reference proteome</keyword>
<dbReference type="Proteomes" id="UP000293154">
    <property type="component" value="Chromosome"/>
</dbReference>
<evidence type="ECO:0000313" key="6">
    <source>
        <dbReference type="EMBL" id="QBH97201.1"/>
    </source>
</evidence>
<evidence type="ECO:0000259" key="5">
    <source>
        <dbReference type="Pfam" id="PF01258"/>
    </source>
</evidence>
<dbReference type="AlphaFoldDB" id="A0A411WLS9"/>
<sequence length="67" mass="7677">MDDIDRDSDIYELMLTIQIERVRLCVSNESSSHLCIECNAPIPAKRRQILPGVSLCIECQTLREVSR</sequence>
<dbReference type="InterPro" id="IPR000962">
    <property type="entry name" value="Znf_DskA_TraR"/>
</dbReference>
<evidence type="ECO:0000256" key="2">
    <source>
        <dbReference type="ARBA" id="ARBA00022771"/>
    </source>
</evidence>
<dbReference type="GO" id="GO:1900378">
    <property type="term" value="P:positive regulation of secondary metabolite biosynthetic process"/>
    <property type="evidence" value="ECO:0007669"/>
    <property type="project" value="TreeGrafter"/>
</dbReference>
<dbReference type="PROSITE" id="PS51128">
    <property type="entry name" value="ZF_DKSA_2"/>
    <property type="match status" value="1"/>
</dbReference>
<keyword evidence="2" id="KW-0863">Zinc-finger</keyword>
<dbReference type="OrthoDB" id="962301at2"/>
<evidence type="ECO:0000256" key="4">
    <source>
        <dbReference type="PROSITE-ProRule" id="PRU00510"/>
    </source>
</evidence>
<reference evidence="6 7" key="1">
    <citation type="submission" date="2019-03" db="EMBL/GenBank/DDBJ databases">
        <title>Pragia sp. nov. isolated from the gut tract of Carduelis flavirostris.</title>
        <authorList>
            <person name="Ge Y."/>
        </authorList>
    </citation>
    <scope>NUCLEOTIDE SEQUENCE [LARGE SCALE GENOMIC DNA]</scope>
    <source>
        <strain evidence="6 7">CF-458</strain>
    </source>
</reference>
<protein>
    <submittedName>
        <fullName evidence="6">Transcriptional regulator</fullName>
    </submittedName>
</protein>
<evidence type="ECO:0000256" key="1">
    <source>
        <dbReference type="ARBA" id="ARBA00022723"/>
    </source>
</evidence>